<evidence type="ECO:0000313" key="2">
    <source>
        <dbReference type="EMBL" id="KAK1132509.1"/>
    </source>
</evidence>
<evidence type="ECO:0000256" key="1">
    <source>
        <dbReference type="SAM" id="MobiDB-lite"/>
    </source>
</evidence>
<feature type="compositionally biased region" description="Low complexity" evidence="1">
    <location>
        <begin position="57"/>
        <end position="69"/>
    </location>
</feature>
<name>A0AA40KTU8_9HYME</name>
<dbReference type="AlphaFoldDB" id="A0AA40KTU8"/>
<accession>A0AA40KTU8</accession>
<dbReference type="EMBL" id="JAHYIQ010000004">
    <property type="protein sequence ID" value="KAK1132509.1"/>
    <property type="molecule type" value="Genomic_DNA"/>
</dbReference>
<feature type="compositionally biased region" description="Polar residues" evidence="1">
    <location>
        <begin position="30"/>
        <end position="47"/>
    </location>
</feature>
<organism evidence="2 3">
    <name type="scientific">Melipona bicolor</name>
    <dbReference type="NCBI Taxonomy" id="60889"/>
    <lineage>
        <taxon>Eukaryota</taxon>
        <taxon>Metazoa</taxon>
        <taxon>Ecdysozoa</taxon>
        <taxon>Arthropoda</taxon>
        <taxon>Hexapoda</taxon>
        <taxon>Insecta</taxon>
        <taxon>Pterygota</taxon>
        <taxon>Neoptera</taxon>
        <taxon>Endopterygota</taxon>
        <taxon>Hymenoptera</taxon>
        <taxon>Apocrita</taxon>
        <taxon>Aculeata</taxon>
        <taxon>Apoidea</taxon>
        <taxon>Anthophila</taxon>
        <taxon>Apidae</taxon>
        <taxon>Melipona</taxon>
    </lineage>
</organism>
<feature type="region of interest" description="Disordered" evidence="1">
    <location>
        <begin position="24"/>
        <end position="69"/>
    </location>
</feature>
<proteinExistence type="predicted"/>
<dbReference type="Proteomes" id="UP001177670">
    <property type="component" value="Unassembled WGS sequence"/>
</dbReference>
<protein>
    <submittedName>
        <fullName evidence="2">Uncharacterized protein</fullName>
    </submittedName>
</protein>
<gene>
    <name evidence="2" type="ORF">K0M31_013892</name>
</gene>
<evidence type="ECO:0000313" key="3">
    <source>
        <dbReference type="Proteomes" id="UP001177670"/>
    </source>
</evidence>
<reference evidence="2" key="1">
    <citation type="submission" date="2021-10" db="EMBL/GenBank/DDBJ databases">
        <title>Melipona bicolor Genome sequencing and assembly.</title>
        <authorList>
            <person name="Araujo N.S."/>
            <person name="Arias M.C."/>
        </authorList>
    </citation>
    <scope>NUCLEOTIDE SEQUENCE</scope>
    <source>
        <strain evidence="2">USP_2M_L1-L4_2017</strain>
        <tissue evidence="2">Whole body</tissue>
    </source>
</reference>
<comment type="caution">
    <text evidence="2">The sequence shown here is derived from an EMBL/GenBank/DDBJ whole genome shotgun (WGS) entry which is preliminary data.</text>
</comment>
<keyword evidence="3" id="KW-1185">Reference proteome</keyword>
<sequence>MTVSTAVATAAFININDPFRRCKRHRRPNKTQNNASHNVTACHSSSLARFRRHDLTSSSSNSSSSSNER</sequence>